<dbReference type="Proteomes" id="UP000516422">
    <property type="component" value="Chromosome"/>
</dbReference>
<proteinExistence type="predicted"/>
<dbReference type="AlphaFoldDB" id="A0A7H1Q3L8"/>
<protein>
    <submittedName>
        <fullName evidence="1">Uncharacterized protein</fullName>
    </submittedName>
</protein>
<sequence>MTATHFEQFLTDGTNDVHYNLRLADGQVISIKAASCAATVDVYLPNEIGTPDGESWELEDPWEAWLTAGDEPVDGRYFYEVAVAKVRTLIEEHGGEHADQSAPVTDRFDQAVTDGTGTGRRPMLRIRLADGEVIAIKADAGGGYVDVYLPEAIEPPADDAWEQEERELQLTRLNGQPLPGRLFYEVPAAHVRALIWKRGGEHTDQTNFA</sequence>
<evidence type="ECO:0000313" key="2">
    <source>
        <dbReference type="Proteomes" id="UP000516422"/>
    </source>
</evidence>
<organism evidence="1 2">
    <name type="scientific">Streptomyces griseofuscus</name>
    <dbReference type="NCBI Taxonomy" id="146922"/>
    <lineage>
        <taxon>Bacteria</taxon>
        <taxon>Bacillati</taxon>
        <taxon>Actinomycetota</taxon>
        <taxon>Actinomycetes</taxon>
        <taxon>Kitasatosporales</taxon>
        <taxon>Streptomycetaceae</taxon>
        <taxon>Streptomyces</taxon>
    </lineage>
</organism>
<name>A0A7H1Q3L8_9ACTN</name>
<dbReference type="RefSeq" id="WP_037653650.1">
    <property type="nucleotide sequence ID" value="NZ_CP051006.1"/>
</dbReference>
<accession>A0A7H1Q3L8</accession>
<evidence type="ECO:0000313" key="1">
    <source>
        <dbReference type="EMBL" id="QNT94898.1"/>
    </source>
</evidence>
<dbReference type="KEGG" id="sgf:HEP81_04625"/>
<gene>
    <name evidence="1" type="ORF">HEP81_04625</name>
</gene>
<reference evidence="1 2" key="1">
    <citation type="submission" date="2020-04" db="EMBL/GenBank/DDBJ databases">
        <title>Characterization and engineering of Streptomyces griseofuscus DSM40191 as a potential heterologous host for expression of BGCs.</title>
        <authorList>
            <person name="Gren T."/>
            <person name="Whitford C.M."/>
            <person name="Mohite O.S."/>
            <person name="Joergensen T.S."/>
            <person name="Nielsen J.B."/>
            <person name="Lee S.Y."/>
            <person name="Weber T."/>
        </authorList>
    </citation>
    <scope>NUCLEOTIDE SEQUENCE [LARGE SCALE GENOMIC DNA]</scope>
    <source>
        <strain evidence="1 2">DSM 40191</strain>
    </source>
</reference>
<dbReference type="EMBL" id="CP051006">
    <property type="protein sequence ID" value="QNT94898.1"/>
    <property type="molecule type" value="Genomic_DNA"/>
</dbReference>
<dbReference type="GeneID" id="91464176"/>